<dbReference type="PANTHER" id="PTHR19211:SF6">
    <property type="entry name" value="BLL7188 PROTEIN"/>
    <property type="match status" value="1"/>
</dbReference>
<dbReference type="PROSITE" id="PS50893">
    <property type="entry name" value="ABC_TRANSPORTER_2"/>
    <property type="match status" value="1"/>
</dbReference>
<protein>
    <submittedName>
        <fullName evidence="5">ABC-F family ATP-binding cassette domain-containing protein</fullName>
    </submittedName>
</protein>
<dbReference type="FunFam" id="3.40.50.300:FF:001320">
    <property type="entry name" value="Heme ABC transporter ATP-binding protein"/>
    <property type="match status" value="1"/>
</dbReference>
<keyword evidence="3 5" id="KW-0067">ATP-binding</keyword>
<dbReference type="Pfam" id="PF00005">
    <property type="entry name" value="ABC_tran"/>
    <property type="match status" value="2"/>
</dbReference>
<dbReference type="InterPro" id="IPR050611">
    <property type="entry name" value="ABCF"/>
</dbReference>
<proteinExistence type="predicted"/>
<dbReference type="GO" id="GO:0016887">
    <property type="term" value="F:ATP hydrolysis activity"/>
    <property type="evidence" value="ECO:0007669"/>
    <property type="project" value="InterPro"/>
</dbReference>
<name>A0AAJ6BEQ5_9BACT</name>
<dbReference type="InterPro" id="IPR003593">
    <property type="entry name" value="AAA+_ATPase"/>
</dbReference>
<evidence type="ECO:0000259" key="4">
    <source>
        <dbReference type="PROSITE" id="PS50893"/>
    </source>
</evidence>
<dbReference type="AlphaFoldDB" id="A0AAJ6BEQ5"/>
<reference evidence="5" key="1">
    <citation type="submission" date="2023-03" db="EMBL/GenBank/DDBJ databases">
        <title>Andean soil-derived lignocellulolytic bacterial consortium as a source of novel taxa and putative plastic-active enzymes.</title>
        <authorList>
            <person name="Diaz-Garcia L."/>
            <person name="Chuvochina M."/>
            <person name="Feuerriegel G."/>
            <person name="Bunk B."/>
            <person name="Sproer C."/>
            <person name="Streit W.R."/>
            <person name="Rodriguez L.M."/>
            <person name="Overmann J."/>
            <person name="Jimenez D.J."/>
        </authorList>
    </citation>
    <scope>NUCLEOTIDE SEQUENCE</scope>
    <source>
        <strain evidence="5">MAG 7</strain>
    </source>
</reference>
<dbReference type="PANTHER" id="PTHR19211">
    <property type="entry name" value="ATP-BINDING TRANSPORT PROTEIN-RELATED"/>
    <property type="match status" value="1"/>
</dbReference>
<gene>
    <name evidence="5" type="ORF">P0Y53_17545</name>
</gene>
<dbReference type="EMBL" id="CP119311">
    <property type="protein sequence ID" value="WEK34293.1"/>
    <property type="molecule type" value="Genomic_DNA"/>
</dbReference>
<evidence type="ECO:0000313" key="5">
    <source>
        <dbReference type="EMBL" id="WEK34293.1"/>
    </source>
</evidence>
<feature type="domain" description="ABC transporter" evidence="4">
    <location>
        <begin position="2"/>
        <end position="236"/>
    </location>
</feature>
<keyword evidence="2" id="KW-0547">Nucleotide-binding</keyword>
<evidence type="ECO:0000256" key="2">
    <source>
        <dbReference type="ARBA" id="ARBA00022741"/>
    </source>
</evidence>
<dbReference type="Proteomes" id="UP001220610">
    <property type="component" value="Chromosome"/>
</dbReference>
<evidence type="ECO:0000256" key="1">
    <source>
        <dbReference type="ARBA" id="ARBA00022737"/>
    </source>
</evidence>
<dbReference type="PROSITE" id="PS00211">
    <property type="entry name" value="ABC_TRANSPORTER_1"/>
    <property type="match status" value="1"/>
</dbReference>
<dbReference type="SMART" id="SM00382">
    <property type="entry name" value="AAA"/>
    <property type="match status" value="2"/>
</dbReference>
<accession>A0AAJ6BEQ5</accession>
<sequence length="528" mass="59137">MLTLQNITYLHPNKEPLFQSLNLSFPDQAQMALVGNNGTGKSTLLKLIAGELVPTTGQVLACCKPYLAPQHFGQYNGLSIARALRVDHKLEALRAILDGQVTESLMMQLDEDWTIEERCLEALAYWGLQDLSLRQSMDSLSGGQKTRVFLAGINIHQPEILLLDEPTNHLDGEGRRLLAELLQSRKQTTIVVSHDRQLLELLNPIVELTRRGATVYGGNYSFYEEQKAIADEALQQDLRSQEKALRKAKEVERQTIERQQKLDARGKKKQENAGLPTISMNTFRNNAEKSTARIKGAHAEKVGTLYEGLQELRKAIPGMDRMQFGFEDSALHKGKILLKGEEILAGYNGRSLWREPLDIQVVSGERIALCGGNGSGKTTLIRLLLGQQEPLSGQLYRAPQQAVYIDQDYSLVSDTRSVYEQAQQFNTGGLQEHEVKIRLNRFLFTPDYWDKSCRSLSGGEKMRLLLCCLTLGRQAPDIIILDEPTNNLDILNIEILTAAINGYKGTLIVVSHDSRFLEEVGISRTIDL</sequence>
<dbReference type="CDD" id="cd03221">
    <property type="entry name" value="ABCF_EF-3"/>
    <property type="match status" value="1"/>
</dbReference>
<dbReference type="InterPro" id="IPR017871">
    <property type="entry name" value="ABC_transporter-like_CS"/>
</dbReference>
<dbReference type="GO" id="GO:0005524">
    <property type="term" value="F:ATP binding"/>
    <property type="evidence" value="ECO:0007669"/>
    <property type="project" value="UniProtKB-KW"/>
</dbReference>
<dbReference type="InterPro" id="IPR027417">
    <property type="entry name" value="P-loop_NTPase"/>
</dbReference>
<dbReference type="SUPFAM" id="SSF52540">
    <property type="entry name" value="P-loop containing nucleoside triphosphate hydrolases"/>
    <property type="match status" value="2"/>
</dbReference>
<dbReference type="Gene3D" id="3.40.50.300">
    <property type="entry name" value="P-loop containing nucleotide triphosphate hydrolases"/>
    <property type="match status" value="2"/>
</dbReference>
<evidence type="ECO:0000256" key="3">
    <source>
        <dbReference type="ARBA" id="ARBA00022840"/>
    </source>
</evidence>
<keyword evidence="1" id="KW-0677">Repeat</keyword>
<evidence type="ECO:0000313" key="6">
    <source>
        <dbReference type="Proteomes" id="UP001220610"/>
    </source>
</evidence>
<dbReference type="InterPro" id="IPR003439">
    <property type="entry name" value="ABC_transporter-like_ATP-bd"/>
</dbReference>
<organism evidence="5 6">
    <name type="scientific">Candidatus Pseudobacter hemicellulosilyticus</name>
    <dbReference type="NCBI Taxonomy" id="3121375"/>
    <lineage>
        <taxon>Bacteria</taxon>
        <taxon>Pseudomonadati</taxon>
        <taxon>Bacteroidota</taxon>
        <taxon>Chitinophagia</taxon>
        <taxon>Chitinophagales</taxon>
        <taxon>Chitinophagaceae</taxon>
        <taxon>Pseudobacter</taxon>
    </lineage>
</organism>